<gene>
    <name evidence="3" type="ORF">CBI38_32990</name>
</gene>
<dbReference type="InterPro" id="IPR002878">
    <property type="entry name" value="ChsH2_C"/>
</dbReference>
<protein>
    <submittedName>
        <fullName evidence="3">Uncharacterized protein</fullName>
    </submittedName>
</protein>
<proteinExistence type="predicted"/>
<dbReference type="SUPFAM" id="SSF50249">
    <property type="entry name" value="Nucleic acid-binding proteins"/>
    <property type="match status" value="1"/>
</dbReference>
<organism evidence="3 4">
    <name type="scientific">Rhodococcus oxybenzonivorans</name>
    <dbReference type="NCBI Taxonomy" id="1990687"/>
    <lineage>
        <taxon>Bacteria</taxon>
        <taxon>Bacillati</taxon>
        <taxon>Actinomycetota</taxon>
        <taxon>Actinomycetes</taxon>
        <taxon>Mycobacteriales</taxon>
        <taxon>Nocardiaceae</taxon>
        <taxon>Rhodococcus</taxon>
    </lineage>
</organism>
<dbReference type="PANTHER" id="PTHR34075">
    <property type="entry name" value="BLR3430 PROTEIN"/>
    <property type="match status" value="1"/>
</dbReference>
<dbReference type="InterPro" id="IPR012340">
    <property type="entry name" value="NA-bd_OB-fold"/>
</dbReference>
<dbReference type="OrthoDB" id="4560079at2"/>
<dbReference type="EMBL" id="CP021355">
    <property type="protein sequence ID" value="AWK76279.1"/>
    <property type="molecule type" value="Genomic_DNA"/>
</dbReference>
<dbReference type="KEGG" id="roz:CBI38_32990"/>
<keyword evidence="4" id="KW-1185">Reference proteome</keyword>
<dbReference type="Pfam" id="PF01796">
    <property type="entry name" value="OB_ChsH2_C"/>
    <property type="match status" value="1"/>
</dbReference>
<feature type="domain" description="ChsH2 C-terminal OB-fold" evidence="1">
    <location>
        <begin position="60"/>
        <end position="122"/>
    </location>
</feature>
<evidence type="ECO:0000259" key="1">
    <source>
        <dbReference type="Pfam" id="PF01796"/>
    </source>
</evidence>
<dbReference type="PANTHER" id="PTHR34075:SF5">
    <property type="entry name" value="BLR3430 PROTEIN"/>
    <property type="match status" value="1"/>
</dbReference>
<dbReference type="Pfam" id="PF12172">
    <property type="entry name" value="zf-ChsH2"/>
    <property type="match status" value="1"/>
</dbReference>
<accession>A0A2S2C603</accession>
<geneLocation type="plasmid" evidence="4">
    <name>prb98</name>
</geneLocation>
<name>A0A2S2C603_9NOCA</name>
<reference evidence="3 4" key="1">
    <citation type="submission" date="2017-05" db="EMBL/GenBank/DDBJ databases">
        <title>Isolation of Rhodococcus sp. S2-17 biodegrading of BP-3.</title>
        <authorList>
            <person name="Lee Y."/>
            <person name="Kim K.H."/>
            <person name="Chun B.H."/>
            <person name="Jung H.S."/>
            <person name="Jeon C.O."/>
        </authorList>
    </citation>
    <scope>NUCLEOTIDE SEQUENCE [LARGE SCALE GENOMIC DNA]</scope>
    <source>
        <strain evidence="3 4">S2-17</strain>
        <plasmid evidence="4">prb98</plasmid>
    </source>
</reference>
<dbReference type="InterPro" id="IPR052513">
    <property type="entry name" value="Thioester_dehydratase-like"/>
</dbReference>
<evidence type="ECO:0000259" key="2">
    <source>
        <dbReference type="Pfam" id="PF12172"/>
    </source>
</evidence>
<dbReference type="AlphaFoldDB" id="A0A2S2C603"/>
<evidence type="ECO:0000313" key="3">
    <source>
        <dbReference type="EMBL" id="AWK76279.1"/>
    </source>
</evidence>
<dbReference type="InterPro" id="IPR022002">
    <property type="entry name" value="ChsH2_Znr"/>
</dbReference>
<dbReference type="RefSeq" id="WP_109335743.1">
    <property type="nucleotide sequence ID" value="NZ_CP021355.1"/>
</dbReference>
<keyword evidence="3" id="KW-0614">Plasmid</keyword>
<feature type="domain" description="ChsH2 rubredoxin-like zinc ribbon" evidence="2">
    <location>
        <begin position="23"/>
        <end position="58"/>
    </location>
</feature>
<sequence length="141" mass="15689">MTLKTEYRNGPVPCDVPVERPYWESCREHVMRIQACDACGNYRFYPGYVCDRCGSTALTWTPVSGRGEVHTFSIVHRPAAGFADSPYAWALIELEEGAVMASNVVGCPVEDIHIGMAVEVVYDDLTAEWTVPRFRPSEKGA</sequence>
<dbReference type="Proteomes" id="UP000245711">
    <property type="component" value="Plasmid pRB98"/>
</dbReference>
<evidence type="ECO:0000313" key="4">
    <source>
        <dbReference type="Proteomes" id="UP000245711"/>
    </source>
</evidence>